<dbReference type="InterPro" id="IPR012337">
    <property type="entry name" value="RNaseH-like_sf"/>
</dbReference>
<dbReference type="SMART" id="SM00950">
    <property type="entry name" value="Piwi"/>
    <property type="match status" value="1"/>
</dbReference>
<accession>A0AA35S565</accession>
<dbReference type="AlphaFoldDB" id="A0AA35S565"/>
<organism evidence="2 3">
    <name type="scientific">Geodia barretti</name>
    <name type="common">Barrett's horny sponge</name>
    <dbReference type="NCBI Taxonomy" id="519541"/>
    <lineage>
        <taxon>Eukaryota</taxon>
        <taxon>Metazoa</taxon>
        <taxon>Porifera</taxon>
        <taxon>Demospongiae</taxon>
        <taxon>Heteroscleromorpha</taxon>
        <taxon>Tetractinellida</taxon>
        <taxon>Astrophorina</taxon>
        <taxon>Geodiidae</taxon>
        <taxon>Geodia</taxon>
    </lineage>
</organism>
<evidence type="ECO:0000259" key="1">
    <source>
        <dbReference type="PROSITE" id="PS50822"/>
    </source>
</evidence>
<evidence type="ECO:0000313" key="2">
    <source>
        <dbReference type="EMBL" id="CAI8022367.1"/>
    </source>
</evidence>
<sequence>MFHESRQGLANPPPGTVVDTVITKPEWYDFFLASQSVRQGTVTPTHFNVIYDTSGLKPDHMQRLTYKLCHLYYNWPGTVRVPAPCQYAHKLAFLVGQSIHKEPSKELADRLYFL</sequence>
<proteinExistence type="predicted"/>
<dbReference type="PANTHER" id="PTHR22891">
    <property type="entry name" value="EUKARYOTIC TRANSLATION INITIATION FACTOR 2C"/>
    <property type="match status" value="1"/>
</dbReference>
<comment type="caution">
    <text evidence="2">The sequence shown here is derived from an EMBL/GenBank/DDBJ whole genome shotgun (WGS) entry which is preliminary data.</text>
</comment>
<dbReference type="Proteomes" id="UP001174909">
    <property type="component" value="Unassembled WGS sequence"/>
</dbReference>
<dbReference type="Pfam" id="PF02171">
    <property type="entry name" value="Piwi"/>
    <property type="match status" value="1"/>
</dbReference>
<feature type="domain" description="Piwi" evidence="1">
    <location>
        <begin position="1"/>
        <end position="100"/>
    </location>
</feature>
<evidence type="ECO:0000313" key="3">
    <source>
        <dbReference type="Proteomes" id="UP001174909"/>
    </source>
</evidence>
<reference evidence="2" key="1">
    <citation type="submission" date="2023-03" db="EMBL/GenBank/DDBJ databases">
        <authorList>
            <person name="Steffen K."/>
            <person name="Cardenas P."/>
        </authorList>
    </citation>
    <scope>NUCLEOTIDE SEQUENCE</scope>
</reference>
<protein>
    <submittedName>
        <fullName evidence="2">Piwi-like protein 1</fullName>
    </submittedName>
</protein>
<dbReference type="InterPro" id="IPR036397">
    <property type="entry name" value="RNaseH_sf"/>
</dbReference>
<dbReference type="SUPFAM" id="SSF53098">
    <property type="entry name" value="Ribonuclease H-like"/>
    <property type="match status" value="1"/>
</dbReference>
<dbReference type="EMBL" id="CASHTH010001948">
    <property type="protein sequence ID" value="CAI8022367.1"/>
    <property type="molecule type" value="Genomic_DNA"/>
</dbReference>
<dbReference type="GO" id="GO:0003676">
    <property type="term" value="F:nucleic acid binding"/>
    <property type="evidence" value="ECO:0007669"/>
    <property type="project" value="InterPro"/>
</dbReference>
<dbReference type="Gene3D" id="3.30.420.10">
    <property type="entry name" value="Ribonuclease H-like superfamily/Ribonuclease H"/>
    <property type="match status" value="1"/>
</dbReference>
<name>A0AA35S565_GEOBA</name>
<dbReference type="PROSITE" id="PS50822">
    <property type="entry name" value="PIWI"/>
    <property type="match status" value="1"/>
</dbReference>
<dbReference type="InterPro" id="IPR003165">
    <property type="entry name" value="Piwi"/>
</dbReference>
<keyword evidence="3" id="KW-1185">Reference proteome</keyword>
<gene>
    <name evidence="2" type="ORF">GBAR_LOCUS13150</name>
</gene>